<evidence type="ECO:0000313" key="3">
    <source>
        <dbReference type="EMBL" id="PIY72258.1"/>
    </source>
</evidence>
<dbReference type="NCBIfam" id="TIGR02532">
    <property type="entry name" value="IV_pilin_GFxxxE"/>
    <property type="match status" value="1"/>
</dbReference>
<dbReference type="GO" id="GO:0015628">
    <property type="term" value="P:protein secretion by the type II secretion system"/>
    <property type="evidence" value="ECO:0007669"/>
    <property type="project" value="InterPro"/>
</dbReference>
<evidence type="ECO:0000256" key="2">
    <source>
        <dbReference type="SAM" id="Phobius"/>
    </source>
</evidence>
<proteinExistence type="predicted"/>
<gene>
    <name evidence="3" type="ORF">COY87_01955</name>
</gene>
<reference evidence="4" key="1">
    <citation type="submission" date="2017-09" db="EMBL/GenBank/DDBJ databases">
        <title>Depth-based differentiation of microbial function through sediment-hosted aquifers and enrichment of novel symbionts in the deep terrestrial subsurface.</title>
        <authorList>
            <person name="Probst A.J."/>
            <person name="Ladd B."/>
            <person name="Jarett J.K."/>
            <person name="Geller-Mcgrath D.E."/>
            <person name="Sieber C.M.K."/>
            <person name="Emerson J.B."/>
            <person name="Anantharaman K."/>
            <person name="Thomas B.C."/>
            <person name="Malmstrom R."/>
            <person name="Stieglmeier M."/>
            <person name="Klingl A."/>
            <person name="Woyke T."/>
            <person name="Ryan C.M."/>
            <person name="Banfield J.F."/>
        </authorList>
    </citation>
    <scope>NUCLEOTIDE SEQUENCE [LARGE SCALE GENOMIC DNA]</scope>
</reference>
<dbReference type="Gene3D" id="3.30.700.10">
    <property type="entry name" value="Glycoprotein, Type 4 Pilin"/>
    <property type="match status" value="1"/>
</dbReference>
<comment type="caution">
    <text evidence="3">The sequence shown here is derived from an EMBL/GenBank/DDBJ whole genome shotgun (WGS) entry which is preliminary data.</text>
</comment>
<dbReference type="EMBL" id="PFLI01000065">
    <property type="protein sequence ID" value="PIY72258.1"/>
    <property type="molecule type" value="Genomic_DNA"/>
</dbReference>
<evidence type="ECO:0000256" key="1">
    <source>
        <dbReference type="ARBA" id="ARBA00022481"/>
    </source>
</evidence>
<dbReference type="GO" id="GO:0015627">
    <property type="term" value="C:type II protein secretion system complex"/>
    <property type="evidence" value="ECO:0007669"/>
    <property type="project" value="InterPro"/>
</dbReference>
<feature type="transmembrane region" description="Helical" evidence="2">
    <location>
        <begin position="6"/>
        <end position="31"/>
    </location>
</feature>
<dbReference type="InterPro" id="IPR045584">
    <property type="entry name" value="Pilin-like"/>
</dbReference>
<keyword evidence="2" id="KW-0472">Membrane</keyword>
<keyword evidence="1" id="KW-0488">Methylation</keyword>
<keyword evidence="2" id="KW-1133">Transmembrane helix</keyword>
<dbReference type="SUPFAM" id="SSF54523">
    <property type="entry name" value="Pili subunits"/>
    <property type="match status" value="1"/>
</dbReference>
<sequence>MQKSFTLVEILVVTTIIGFLAVAGIVSYTQFLKQSRDARRKADVELIRSALEMYKSSNDLYPTSPVSPPGLPFGAALVDASGNTYMSKIPTDPKQSELYYYFSDGNTYTFGVHLESGSFTVCSPIPSCHSTDAYCNYCMGPYGQL</sequence>
<organism evidence="3 4">
    <name type="scientific">Candidatus Roizmanbacteria bacterium CG_4_10_14_0_8_um_filter_33_9</name>
    <dbReference type="NCBI Taxonomy" id="1974826"/>
    <lineage>
        <taxon>Bacteria</taxon>
        <taxon>Candidatus Roizmaniibacteriota</taxon>
    </lineage>
</organism>
<keyword evidence="2" id="KW-0812">Transmembrane</keyword>
<dbReference type="PRINTS" id="PR00813">
    <property type="entry name" value="BCTERIALGSPG"/>
</dbReference>
<dbReference type="InterPro" id="IPR012902">
    <property type="entry name" value="N_methyl_site"/>
</dbReference>
<dbReference type="Pfam" id="PF07963">
    <property type="entry name" value="N_methyl"/>
    <property type="match status" value="1"/>
</dbReference>
<evidence type="ECO:0000313" key="4">
    <source>
        <dbReference type="Proteomes" id="UP000229401"/>
    </source>
</evidence>
<protein>
    <recommendedName>
        <fullName evidence="5">Type II secretion system protein GspG C-terminal domain-containing protein</fullName>
    </recommendedName>
</protein>
<name>A0A2M7QJS1_9BACT</name>
<evidence type="ECO:0008006" key="5">
    <source>
        <dbReference type="Google" id="ProtNLM"/>
    </source>
</evidence>
<dbReference type="AlphaFoldDB" id="A0A2M7QJS1"/>
<accession>A0A2M7QJS1</accession>
<dbReference type="InterPro" id="IPR000983">
    <property type="entry name" value="Bac_GSPG_pilin"/>
</dbReference>
<dbReference type="Proteomes" id="UP000229401">
    <property type="component" value="Unassembled WGS sequence"/>
</dbReference>